<dbReference type="InterPro" id="IPR011251">
    <property type="entry name" value="Luciferase-like_dom"/>
</dbReference>
<evidence type="ECO:0000256" key="1">
    <source>
        <dbReference type="ARBA" id="ARBA00023002"/>
    </source>
</evidence>
<feature type="compositionally biased region" description="Basic and acidic residues" evidence="2">
    <location>
        <begin position="387"/>
        <end position="402"/>
    </location>
</feature>
<dbReference type="PANTHER" id="PTHR43244">
    <property type="match status" value="1"/>
</dbReference>
<dbReference type="Gene3D" id="3.20.20.30">
    <property type="entry name" value="Luciferase-like domain"/>
    <property type="match status" value="1"/>
</dbReference>
<evidence type="ECO:0000256" key="2">
    <source>
        <dbReference type="SAM" id="MobiDB-lite"/>
    </source>
</evidence>
<dbReference type="Pfam" id="PF00296">
    <property type="entry name" value="Bac_luciferase"/>
    <property type="match status" value="1"/>
</dbReference>
<sequence>MSDYGHPLTFGSFLTPGNADPARPVGLAMLSEQVGLDLVTFQDHPYQSAFLDTWTLLSFVAARTERVRLAANVTNLPLRPPAVLARSVASLDLLSGGRIELGLGAGAFWDAIEAMGGRRLSPGQGVRALEEAIEIVRQIWDADAHGGVRVDGEFHRAVGAKRGPAPAHDVGIWLGAYKPRMLALTGRRADGWLPSLAYLKPGDLAKGNVIIDEAATGAGRSPADVRRLLNINGRFSAVGRGQLDGPAEQWAEELADLALTEGISTFILGSDNPDDLRRFAAEVAPATRELVAAERSSRRPGTPTDPAAPTPTGTASPASTDPGATDPASADAAGPASADAAGPTSGGVTGTRAGGGTGTPPGGAGRPAARRAGGGTAPFAVVPTPDDGIRRSEVRVWDESERPAGPAPDPERTYTAHEQAGAQHLIDVHDGLRAELAQIHDLIEQVAAGLIDVGAARSHINTMTMRQNKWTLGTYCESYCRVVTTHHTIEDRSLFPHLRRSDPRLKPVIDRLVEEHHAIHDVLEGVDRALVAFVATPDGMAELRAAVDLLSDTLLSHLAYEERELVEPIARLGMY</sequence>
<protein>
    <recommendedName>
        <fullName evidence="7">LLM class flavin-dependent oxidoreductase</fullName>
    </recommendedName>
</protein>
<dbReference type="PANTHER" id="PTHR43244:SF1">
    <property type="entry name" value="5,10-METHYLENETETRAHYDROMETHANOPTERIN REDUCTASE"/>
    <property type="match status" value="1"/>
</dbReference>
<feature type="compositionally biased region" description="Low complexity" evidence="2">
    <location>
        <begin position="300"/>
        <end position="343"/>
    </location>
</feature>
<organism evidence="5 6">
    <name type="scientific">Micromonospora sonchi</name>
    <dbReference type="NCBI Taxonomy" id="1763543"/>
    <lineage>
        <taxon>Bacteria</taxon>
        <taxon>Bacillati</taxon>
        <taxon>Actinomycetota</taxon>
        <taxon>Actinomycetes</taxon>
        <taxon>Micromonosporales</taxon>
        <taxon>Micromonosporaceae</taxon>
        <taxon>Micromonospora</taxon>
    </lineage>
</organism>
<dbReference type="CDD" id="cd12108">
    <property type="entry name" value="Hr-like"/>
    <property type="match status" value="1"/>
</dbReference>
<dbReference type="InterPro" id="IPR012312">
    <property type="entry name" value="Hemerythrin-like"/>
</dbReference>
<dbReference type="AlphaFoldDB" id="A0A917TZQ3"/>
<feature type="domain" description="Luciferase-like" evidence="3">
    <location>
        <begin position="11"/>
        <end position="230"/>
    </location>
</feature>
<dbReference type="Pfam" id="PF01814">
    <property type="entry name" value="Hemerythrin"/>
    <property type="match status" value="1"/>
</dbReference>
<dbReference type="RefSeq" id="WP_189045469.1">
    <property type="nucleotide sequence ID" value="NZ_BMNB01000015.1"/>
</dbReference>
<accession>A0A917TZQ3</accession>
<dbReference type="Gene3D" id="1.20.120.520">
    <property type="entry name" value="nmb1532 protein domain like"/>
    <property type="match status" value="1"/>
</dbReference>
<proteinExistence type="predicted"/>
<keyword evidence="6" id="KW-1185">Reference proteome</keyword>
<dbReference type="CDD" id="cd01097">
    <property type="entry name" value="Tetrahydromethanopterin_reductase"/>
    <property type="match status" value="1"/>
</dbReference>
<reference evidence="5" key="1">
    <citation type="journal article" date="2014" name="Int. J. Syst. Evol. Microbiol.">
        <title>Complete genome sequence of Corynebacterium casei LMG S-19264T (=DSM 44701T), isolated from a smear-ripened cheese.</title>
        <authorList>
            <consortium name="US DOE Joint Genome Institute (JGI-PGF)"/>
            <person name="Walter F."/>
            <person name="Albersmeier A."/>
            <person name="Kalinowski J."/>
            <person name="Ruckert C."/>
        </authorList>
    </citation>
    <scope>NUCLEOTIDE SEQUENCE</scope>
    <source>
        <strain evidence="5">CGMCC 4.7312</strain>
    </source>
</reference>
<evidence type="ECO:0000313" key="5">
    <source>
        <dbReference type="EMBL" id="GGM46702.1"/>
    </source>
</evidence>
<dbReference type="InterPro" id="IPR050564">
    <property type="entry name" value="F420-G6PD/mer"/>
</dbReference>
<gene>
    <name evidence="5" type="ORF">GCM10011608_34280</name>
</gene>
<reference evidence="5" key="2">
    <citation type="submission" date="2020-09" db="EMBL/GenBank/DDBJ databases">
        <authorList>
            <person name="Sun Q."/>
            <person name="Zhou Y."/>
        </authorList>
    </citation>
    <scope>NUCLEOTIDE SEQUENCE</scope>
    <source>
        <strain evidence="5">CGMCC 4.7312</strain>
    </source>
</reference>
<feature type="compositionally biased region" description="Gly residues" evidence="2">
    <location>
        <begin position="344"/>
        <end position="365"/>
    </location>
</feature>
<dbReference type="InterPro" id="IPR036661">
    <property type="entry name" value="Luciferase-like_sf"/>
</dbReference>
<name>A0A917TZQ3_9ACTN</name>
<evidence type="ECO:0000259" key="3">
    <source>
        <dbReference type="Pfam" id="PF00296"/>
    </source>
</evidence>
<evidence type="ECO:0000259" key="4">
    <source>
        <dbReference type="Pfam" id="PF01814"/>
    </source>
</evidence>
<feature type="region of interest" description="Disordered" evidence="2">
    <location>
        <begin position="290"/>
        <end position="415"/>
    </location>
</feature>
<dbReference type="Proteomes" id="UP000608890">
    <property type="component" value="Unassembled WGS sequence"/>
</dbReference>
<comment type="caution">
    <text evidence="5">The sequence shown here is derived from an EMBL/GenBank/DDBJ whole genome shotgun (WGS) entry which is preliminary data.</text>
</comment>
<feature type="domain" description="Hemerythrin-like" evidence="4">
    <location>
        <begin position="423"/>
        <end position="566"/>
    </location>
</feature>
<dbReference type="SUPFAM" id="SSF51679">
    <property type="entry name" value="Bacterial luciferase-like"/>
    <property type="match status" value="1"/>
</dbReference>
<keyword evidence="1" id="KW-0560">Oxidoreductase</keyword>
<evidence type="ECO:0000313" key="6">
    <source>
        <dbReference type="Proteomes" id="UP000608890"/>
    </source>
</evidence>
<dbReference type="EMBL" id="BMNB01000015">
    <property type="protein sequence ID" value="GGM46702.1"/>
    <property type="molecule type" value="Genomic_DNA"/>
</dbReference>
<dbReference type="GO" id="GO:0016705">
    <property type="term" value="F:oxidoreductase activity, acting on paired donors, with incorporation or reduction of molecular oxygen"/>
    <property type="evidence" value="ECO:0007669"/>
    <property type="project" value="InterPro"/>
</dbReference>
<evidence type="ECO:0008006" key="7">
    <source>
        <dbReference type="Google" id="ProtNLM"/>
    </source>
</evidence>